<dbReference type="InterPro" id="IPR036864">
    <property type="entry name" value="Zn2-C6_fun-type_DNA-bd_sf"/>
</dbReference>
<evidence type="ECO:0000259" key="7">
    <source>
        <dbReference type="PROSITE" id="PS50048"/>
    </source>
</evidence>
<evidence type="ECO:0000256" key="6">
    <source>
        <dbReference type="SAM" id="MobiDB-lite"/>
    </source>
</evidence>
<feature type="region of interest" description="Disordered" evidence="6">
    <location>
        <begin position="76"/>
        <end position="101"/>
    </location>
</feature>
<evidence type="ECO:0000256" key="2">
    <source>
        <dbReference type="ARBA" id="ARBA00023015"/>
    </source>
</evidence>
<evidence type="ECO:0000256" key="3">
    <source>
        <dbReference type="ARBA" id="ARBA00023125"/>
    </source>
</evidence>
<comment type="subcellular location">
    <subcellularLocation>
        <location evidence="1">Nucleus</location>
    </subcellularLocation>
</comment>
<dbReference type="EMBL" id="JBFXLU010000081">
    <property type="protein sequence ID" value="KAL2844338.1"/>
    <property type="molecule type" value="Genomic_DNA"/>
</dbReference>
<feature type="domain" description="Zn(2)-C6 fungal-type" evidence="7">
    <location>
        <begin position="11"/>
        <end position="41"/>
    </location>
</feature>
<dbReference type="InterPro" id="IPR050613">
    <property type="entry name" value="Sec_Metabolite_Reg"/>
</dbReference>
<protein>
    <recommendedName>
        <fullName evidence="7">Zn(2)-C6 fungal-type domain-containing protein</fullName>
    </recommendedName>
</protein>
<dbReference type="Pfam" id="PF00172">
    <property type="entry name" value="Zn_clus"/>
    <property type="match status" value="1"/>
</dbReference>
<accession>A0ABR4JWD0</accession>
<keyword evidence="4" id="KW-0804">Transcription</keyword>
<feature type="compositionally biased region" description="Basic residues" evidence="6">
    <location>
        <begin position="86"/>
        <end position="97"/>
    </location>
</feature>
<dbReference type="Proteomes" id="UP001610446">
    <property type="component" value="Unassembled WGS sequence"/>
</dbReference>
<organism evidence="8 9">
    <name type="scientific">Aspergillus pseudoustus</name>
    <dbReference type="NCBI Taxonomy" id="1810923"/>
    <lineage>
        <taxon>Eukaryota</taxon>
        <taxon>Fungi</taxon>
        <taxon>Dikarya</taxon>
        <taxon>Ascomycota</taxon>
        <taxon>Pezizomycotina</taxon>
        <taxon>Eurotiomycetes</taxon>
        <taxon>Eurotiomycetidae</taxon>
        <taxon>Eurotiales</taxon>
        <taxon>Aspergillaceae</taxon>
        <taxon>Aspergillus</taxon>
        <taxon>Aspergillus subgen. Nidulantes</taxon>
    </lineage>
</organism>
<keyword evidence="3" id="KW-0238">DNA-binding</keyword>
<dbReference type="PROSITE" id="PS50048">
    <property type="entry name" value="ZN2_CY6_FUNGAL_2"/>
    <property type="match status" value="1"/>
</dbReference>
<dbReference type="SMART" id="SM00066">
    <property type="entry name" value="GAL4"/>
    <property type="match status" value="1"/>
</dbReference>
<name>A0ABR4JWD0_9EURO</name>
<sequence>MASAVLHDRLACTYCRRRKVRCDRAFPTCERCRFHRLQCDYPKRQPRSTRSRSELSVRSQPVPVRAPAYGEDQCLPHAGGTDRHVPARHTSRSRLSVRAHTISGRGEEAPSVLDVTSILSSAVDKVQQLRKKHRFGVRALTLESVSIPPHVAKQLIAHFFTNIDGKLLPALVDRKLIDVMPDLMDMDHVHFDACILMIYYCILWQGLFFHKANSPSSIDRHYARQVFICCKRTIPIWQQEATGTVTDFIAAMYMVLYPCHSLGSLFC</sequence>
<reference evidence="8 9" key="1">
    <citation type="submission" date="2024-07" db="EMBL/GenBank/DDBJ databases">
        <title>Section-level genome sequencing and comparative genomics of Aspergillus sections Usti and Cavernicolus.</title>
        <authorList>
            <consortium name="Lawrence Berkeley National Laboratory"/>
            <person name="Nybo J.L."/>
            <person name="Vesth T.C."/>
            <person name="Theobald S."/>
            <person name="Frisvad J.C."/>
            <person name="Larsen T.O."/>
            <person name="Kjaerboelling I."/>
            <person name="Rothschild-Mancinelli K."/>
            <person name="Lyhne E.K."/>
            <person name="Kogle M.E."/>
            <person name="Barry K."/>
            <person name="Clum A."/>
            <person name="Na H."/>
            <person name="Ledsgaard L."/>
            <person name="Lin J."/>
            <person name="Lipzen A."/>
            <person name="Kuo A."/>
            <person name="Riley R."/>
            <person name="Mondo S."/>
            <person name="Labutti K."/>
            <person name="Haridas S."/>
            <person name="Pangalinan J."/>
            <person name="Salamov A.A."/>
            <person name="Simmons B.A."/>
            <person name="Magnuson J.K."/>
            <person name="Chen J."/>
            <person name="Drula E."/>
            <person name="Henrissat B."/>
            <person name="Wiebenga A."/>
            <person name="Lubbers R.J."/>
            <person name="Gomes A.C."/>
            <person name="Makela M.R."/>
            <person name="Stajich J."/>
            <person name="Grigoriev I.V."/>
            <person name="Mortensen U.H."/>
            <person name="De Vries R.P."/>
            <person name="Baker S.E."/>
            <person name="Andersen M.R."/>
        </authorList>
    </citation>
    <scope>NUCLEOTIDE SEQUENCE [LARGE SCALE GENOMIC DNA]</scope>
    <source>
        <strain evidence="8 9">CBS 123904</strain>
    </source>
</reference>
<evidence type="ECO:0000256" key="1">
    <source>
        <dbReference type="ARBA" id="ARBA00004123"/>
    </source>
</evidence>
<dbReference type="PANTHER" id="PTHR31001">
    <property type="entry name" value="UNCHARACTERIZED TRANSCRIPTIONAL REGULATORY PROTEIN"/>
    <property type="match status" value="1"/>
</dbReference>
<comment type="caution">
    <text evidence="8">The sequence shown here is derived from an EMBL/GenBank/DDBJ whole genome shotgun (WGS) entry which is preliminary data.</text>
</comment>
<evidence type="ECO:0000256" key="5">
    <source>
        <dbReference type="ARBA" id="ARBA00023242"/>
    </source>
</evidence>
<dbReference type="PROSITE" id="PS00463">
    <property type="entry name" value="ZN2_CY6_FUNGAL_1"/>
    <property type="match status" value="1"/>
</dbReference>
<evidence type="ECO:0000313" key="8">
    <source>
        <dbReference type="EMBL" id="KAL2844338.1"/>
    </source>
</evidence>
<dbReference type="Gene3D" id="4.10.240.10">
    <property type="entry name" value="Zn(2)-C6 fungal-type DNA-binding domain"/>
    <property type="match status" value="1"/>
</dbReference>
<keyword evidence="5" id="KW-0539">Nucleus</keyword>
<proteinExistence type="predicted"/>
<keyword evidence="9" id="KW-1185">Reference proteome</keyword>
<evidence type="ECO:0000313" key="9">
    <source>
        <dbReference type="Proteomes" id="UP001610446"/>
    </source>
</evidence>
<dbReference type="SUPFAM" id="SSF57701">
    <property type="entry name" value="Zn2/Cys6 DNA-binding domain"/>
    <property type="match status" value="1"/>
</dbReference>
<keyword evidence="2" id="KW-0805">Transcription regulation</keyword>
<dbReference type="CDD" id="cd00067">
    <property type="entry name" value="GAL4"/>
    <property type="match status" value="1"/>
</dbReference>
<dbReference type="InterPro" id="IPR001138">
    <property type="entry name" value="Zn2Cys6_DnaBD"/>
</dbReference>
<evidence type="ECO:0000256" key="4">
    <source>
        <dbReference type="ARBA" id="ARBA00023163"/>
    </source>
</evidence>
<gene>
    <name evidence="8" type="ORF">BJY01DRAFT_214973</name>
</gene>